<organism evidence="5 6">
    <name type="scientific">Cohnella hongkongensis</name>
    <dbReference type="NCBI Taxonomy" id="178337"/>
    <lineage>
        <taxon>Bacteria</taxon>
        <taxon>Bacillati</taxon>
        <taxon>Bacillota</taxon>
        <taxon>Bacilli</taxon>
        <taxon>Bacillales</taxon>
        <taxon>Paenibacillaceae</taxon>
        <taxon>Cohnella</taxon>
    </lineage>
</organism>
<keyword evidence="3" id="KW-0859">Xylose metabolism</keyword>
<dbReference type="PANTHER" id="PTHR18964">
    <property type="entry name" value="ROK (REPRESSOR, ORF, KINASE) FAMILY"/>
    <property type="match status" value="1"/>
</dbReference>
<dbReference type="EMBL" id="JBHSEP010000006">
    <property type="protein sequence ID" value="MFC4598651.1"/>
    <property type="molecule type" value="Genomic_DNA"/>
</dbReference>
<evidence type="ECO:0000256" key="2">
    <source>
        <dbReference type="ARBA" id="ARBA00006479"/>
    </source>
</evidence>
<comment type="similarity">
    <text evidence="2">Belongs to the ROK (NagC/XylR) family.</text>
</comment>
<dbReference type="SUPFAM" id="SSF46785">
    <property type="entry name" value="Winged helix' DNA-binding domain"/>
    <property type="match status" value="1"/>
</dbReference>
<protein>
    <submittedName>
        <fullName evidence="5">ROK family transcriptional regulator</fullName>
    </submittedName>
</protein>
<keyword evidence="6" id="KW-1185">Reference proteome</keyword>
<dbReference type="Proteomes" id="UP001596028">
    <property type="component" value="Unassembled WGS sequence"/>
</dbReference>
<name>A0ABV9FD31_9BACL</name>
<evidence type="ECO:0000313" key="6">
    <source>
        <dbReference type="Proteomes" id="UP001596028"/>
    </source>
</evidence>
<evidence type="ECO:0000259" key="4">
    <source>
        <dbReference type="Pfam" id="PF12802"/>
    </source>
</evidence>
<evidence type="ECO:0000313" key="5">
    <source>
        <dbReference type="EMBL" id="MFC4598651.1"/>
    </source>
</evidence>
<dbReference type="SUPFAM" id="SSF53067">
    <property type="entry name" value="Actin-like ATPase domain"/>
    <property type="match status" value="1"/>
</dbReference>
<dbReference type="InterPro" id="IPR000835">
    <property type="entry name" value="HTH_MarR-typ"/>
</dbReference>
<evidence type="ECO:0000256" key="1">
    <source>
        <dbReference type="ARBA" id="ARBA00002486"/>
    </source>
</evidence>
<feature type="domain" description="HTH marR-type" evidence="4">
    <location>
        <begin position="16"/>
        <end position="70"/>
    </location>
</feature>
<gene>
    <name evidence="5" type="ORF">ACFO3S_10430</name>
</gene>
<dbReference type="InterPro" id="IPR043129">
    <property type="entry name" value="ATPase_NBD"/>
</dbReference>
<dbReference type="Pfam" id="PF00480">
    <property type="entry name" value="ROK"/>
    <property type="match status" value="1"/>
</dbReference>
<keyword evidence="3" id="KW-0119">Carbohydrate metabolism</keyword>
<dbReference type="Gene3D" id="3.30.420.40">
    <property type="match status" value="2"/>
</dbReference>
<sequence length="401" mass="42810">MHVKANLKLMKEINTASILNWLHREGRLTRAELARATKLSSATVSALIEELIGQDLVEEIGAKPSAGAGRKAISLQINKDGGYVIGISIGNSQLICAVLNLHGQCVAEFESRIAVGNDSMAEQIHQALADCANQVQELNAGSVMGVGIAAPGIIDERTESVLYSSLLKLNDFNLRKQVSAFFPDVPIRIVNDCNAAAFAEHYSGAGKGRGSLVYVTINEAIGAGIVLDSRIHAGFGGGAGEIGHLSVRRDGQVCNCGQRGCVETLLASPFVLSQCRTAALERGLAPPDTFDEALARYESGEAWLDPIFDQAVEAARLTIAGVVQLISPEVVVIEGWTNRSPKVSSKLRAELMRTALPLPFTPDRLLASSFGEKGALYGSATLMLEQMFHSTLWNHSGGHRL</sequence>
<reference evidence="6" key="1">
    <citation type="journal article" date="2019" name="Int. J. Syst. Evol. Microbiol.">
        <title>The Global Catalogue of Microorganisms (GCM) 10K type strain sequencing project: providing services to taxonomists for standard genome sequencing and annotation.</title>
        <authorList>
            <consortium name="The Broad Institute Genomics Platform"/>
            <consortium name="The Broad Institute Genome Sequencing Center for Infectious Disease"/>
            <person name="Wu L."/>
            <person name="Ma J."/>
        </authorList>
    </citation>
    <scope>NUCLEOTIDE SEQUENCE [LARGE SCALE GENOMIC DNA]</scope>
    <source>
        <strain evidence="6">CCUG 49571</strain>
    </source>
</reference>
<dbReference type="Pfam" id="PF12802">
    <property type="entry name" value="MarR_2"/>
    <property type="match status" value="1"/>
</dbReference>
<dbReference type="InterPro" id="IPR036388">
    <property type="entry name" value="WH-like_DNA-bd_sf"/>
</dbReference>
<evidence type="ECO:0000256" key="3">
    <source>
        <dbReference type="ARBA" id="ARBA00022629"/>
    </source>
</evidence>
<dbReference type="Gene3D" id="1.10.10.10">
    <property type="entry name" value="Winged helix-like DNA-binding domain superfamily/Winged helix DNA-binding domain"/>
    <property type="match status" value="1"/>
</dbReference>
<proteinExistence type="inferred from homology"/>
<dbReference type="PANTHER" id="PTHR18964:SF149">
    <property type="entry name" value="BIFUNCTIONAL UDP-N-ACETYLGLUCOSAMINE 2-EPIMERASE_N-ACETYLMANNOSAMINE KINASE"/>
    <property type="match status" value="1"/>
</dbReference>
<comment type="function">
    <text evidence="1">Transcriptional repressor of xylose-utilizing enzymes.</text>
</comment>
<comment type="caution">
    <text evidence="5">The sequence shown here is derived from an EMBL/GenBank/DDBJ whole genome shotgun (WGS) entry which is preliminary data.</text>
</comment>
<dbReference type="RefSeq" id="WP_378095127.1">
    <property type="nucleotide sequence ID" value="NZ_JBHSEP010000006.1"/>
</dbReference>
<dbReference type="InterPro" id="IPR036390">
    <property type="entry name" value="WH_DNA-bd_sf"/>
</dbReference>
<accession>A0ABV9FD31</accession>
<dbReference type="InterPro" id="IPR000600">
    <property type="entry name" value="ROK"/>
</dbReference>